<proteinExistence type="predicted"/>
<evidence type="ECO:0000313" key="3">
    <source>
        <dbReference type="EMBL" id="GAM35030.1"/>
    </source>
</evidence>
<keyword evidence="2" id="KW-1133">Transmembrane helix</keyword>
<dbReference type="Proteomes" id="UP000053095">
    <property type="component" value="Unassembled WGS sequence"/>
</dbReference>
<feature type="transmembrane region" description="Helical" evidence="2">
    <location>
        <begin position="20"/>
        <end position="40"/>
    </location>
</feature>
<dbReference type="AlphaFoldDB" id="A0A6V8H145"/>
<sequence length="202" mass="22571">MELDGYPIHGEQPVNIRQELGIMFGFMAACILTVAVYYIFWQDEASQRRAAARDEARRKDLRARGFHHERGGYHDKALHRYASRDPIAQTQGQTLEFLTEPDQFKDEMHSHNHNHHHHSNNSHSDDGISDSNTIIGGEKHFDNGGSAVAAAVGTGLRINTHEHESWSGNRISISIQNGSAVSNRTPLSMMHASTGQSAKDMF</sequence>
<keyword evidence="2" id="KW-0472">Membrane</keyword>
<evidence type="ECO:0000256" key="2">
    <source>
        <dbReference type="SAM" id="Phobius"/>
    </source>
</evidence>
<accession>A0A6V8H145</accession>
<gene>
    <name evidence="3" type="ORF">TCE0_015f03013</name>
</gene>
<comment type="caution">
    <text evidence="3">The sequence shown here is derived from an EMBL/GenBank/DDBJ whole genome shotgun (WGS) entry which is preliminary data.</text>
</comment>
<feature type="compositionally biased region" description="Basic residues" evidence="1">
    <location>
        <begin position="111"/>
        <end position="120"/>
    </location>
</feature>
<name>A0A6V8H145_TALPI</name>
<keyword evidence="2" id="KW-0812">Transmembrane</keyword>
<evidence type="ECO:0000256" key="1">
    <source>
        <dbReference type="SAM" id="MobiDB-lite"/>
    </source>
</evidence>
<feature type="region of interest" description="Disordered" evidence="1">
    <location>
        <begin position="106"/>
        <end position="127"/>
    </location>
</feature>
<dbReference type="EMBL" id="DF933811">
    <property type="protein sequence ID" value="GAM35030.1"/>
    <property type="molecule type" value="Genomic_DNA"/>
</dbReference>
<protein>
    <submittedName>
        <fullName evidence="3">Uncharacterized protein</fullName>
    </submittedName>
</protein>
<reference evidence="4" key="1">
    <citation type="journal article" date="2015" name="Genome Announc.">
        <title>Draft genome sequence of Talaromyces cellulolyticus strain Y-94, a source of lignocellulosic biomass-degrading enzymes.</title>
        <authorList>
            <person name="Fujii T."/>
            <person name="Koike H."/>
            <person name="Sawayama S."/>
            <person name="Yano S."/>
            <person name="Inoue H."/>
        </authorList>
    </citation>
    <scope>NUCLEOTIDE SEQUENCE [LARGE SCALE GENOMIC DNA]</scope>
    <source>
        <strain evidence="4">Y-94</strain>
    </source>
</reference>
<keyword evidence="4" id="KW-1185">Reference proteome</keyword>
<evidence type="ECO:0000313" key="4">
    <source>
        <dbReference type="Proteomes" id="UP000053095"/>
    </source>
</evidence>
<organism evidence="3 4">
    <name type="scientific">Talaromyces pinophilus</name>
    <name type="common">Penicillium pinophilum</name>
    <dbReference type="NCBI Taxonomy" id="128442"/>
    <lineage>
        <taxon>Eukaryota</taxon>
        <taxon>Fungi</taxon>
        <taxon>Dikarya</taxon>
        <taxon>Ascomycota</taxon>
        <taxon>Pezizomycotina</taxon>
        <taxon>Eurotiomycetes</taxon>
        <taxon>Eurotiomycetidae</taxon>
        <taxon>Eurotiales</taxon>
        <taxon>Trichocomaceae</taxon>
        <taxon>Talaromyces</taxon>
        <taxon>Talaromyces sect. Talaromyces</taxon>
    </lineage>
</organism>